<evidence type="ECO:0000313" key="2">
    <source>
        <dbReference type="EMBL" id="KAG7286043.1"/>
    </source>
</evidence>
<feature type="compositionally biased region" description="Polar residues" evidence="1">
    <location>
        <begin position="35"/>
        <end position="46"/>
    </location>
</feature>
<dbReference type="EMBL" id="JAHCVI010000004">
    <property type="protein sequence ID" value="KAG7286043.1"/>
    <property type="molecule type" value="Genomic_DNA"/>
</dbReference>
<comment type="caution">
    <text evidence="2">The sequence shown here is derived from an EMBL/GenBank/DDBJ whole genome shotgun (WGS) entry which is preliminary data.</text>
</comment>
<evidence type="ECO:0000256" key="1">
    <source>
        <dbReference type="SAM" id="MobiDB-lite"/>
    </source>
</evidence>
<keyword evidence="3" id="KW-1185">Reference proteome</keyword>
<proteinExistence type="predicted"/>
<feature type="compositionally biased region" description="Polar residues" evidence="1">
    <location>
        <begin position="1"/>
        <end position="14"/>
    </location>
</feature>
<evidence type="ECO:0000313" key="3">
    <source>
        <dbReference type="Proteomes" id="UP001197093"/>
    </source>
</evidence>
<protein>
    <submittedName>
        <fullName evidence="2">Uncharacterized protein</fullName>
    </submittedName>
</protein>
<feature type="region of interest" description="Disordered" evidence="1">
    <location>
        <begin position="152"/>
        <end position="182"/>
    </location>
</feature>
<sequence>MASTSTSNTITTPFDNAIEAPGSSELDRPRGLTDQPANDSTDHSMSLAQLYVDPERRERFMPVNTSKDDVFPAVFRGWGFTGTTSVPALRTSPIENEQNGAVFDDQDLAYDADDERTEDAHHAVPYDDIELGIPSPPRRPSASMAVPSVPAGYEIYHGPDDTPTGDSNESNSSDLAPPSDFHLANFDPEEPGWRGFTANEMGILISLVHLMLPVLNAEWWDALMGLDTDQEA</sequence>
<name>A0AAD4EVE3_9PEZI</name>
<reference evidence="2" key="1">
    <citation type="submission" date="2023-02" db="EMBL/GenBank/DDBJ databases">
        <authorList>
            <person name="Palmer J.M."/>
        </authorList>
    </citation>
    <scope>NUCLEOTIDE SEQUENCE</scope>
    <source>
        <strain evidence="2">FW57</strain>
    </source>
</reference>
<dbReference type="Proteomes" id="UP001197093">
    <property type="component" value="Unassembled WGS sequence"/>
</dbReference>
<feature type="compositionally biased region" description="Polar residues" evidence="1">
    <location>
        <begin position="164"/>
        <end position="174"/>
    </location>
</feature>
<feature type="region of interest" description="Disordered" evidence="1">
    <location>
        <begin position="1"/>
        <end position="46"/>
    </location>
</feature>
<dbReference type="AlphaFoldDB" id="A0AAD4EVE3"/>
<accession>A0AAD4EVE3</accession>
<gene>
    <name evidence="2" type="ORF">NEMBOFW57_008342</name>
</gene>
<organism evidence="2 3">
    <name type="scientific">Staphylotrichum longicolle</name>
    <dbReference type="NCBI Taxonomy" id="669026"/>
    <lineage>
        <taxon>Eukaryota</taxon>
        <taxon>Fungi</taxon>
        <taxon>Dikarya</taxon>
        <taxon>Ascomycota</taxon>
        <taxon>Pezizomycotina</taxon>
        <taxon>Sordariomycetes</taxon>
        <taxon>Sordariomycetidae</taxon>
        <taxon>Sordariales</taxon>
        <taxon>Chaetomiaceae</taxon>
        <taxon>Staphylotrichum</taxon>
    </lineage>
</organism>